<dbReference type="VEuPathDB" id="TrichDB:TRFO_10824"/>
<reference evidence="1" key="1">
    <citation type="submission" date="2016-10" db="EMBL/GenBank/DDBJ databases">
        <authorList>
            <person name="Benchimol M."/>
            <person name="Almeida L.G."/>
            <person name="Vasconcelos A.T."/>
            <person name="Perreira-Neves A."/>
            <person name="Rosa I.A."/>
            <person name="Tasca T."/>
            <person name="Bogo M.R."/>
            <person name="de Souza W."/>
        </authorList>
    </citation>
    <scope>NUCLEOTIDE SEQUENCE [LARGE SCALE GENOMIC DNA]</scope>
    <source>
        <strain evidence="1">K</strain>
    </source>
</reference>
<dbReference type="RefSeq" id="XP_068348022.1">
    <property type="nucleotide sequence ID" value="XM_068495683.1"/>
</dbReference>
<sequence>MEKNWVTGSSTIKGTFKTLEIPRVLPSCIFLSWSVGNEIGISKCFHSNTRIGTLDDTFIIRSSRKKQERAKLSIQSKSMRGSIICLGQAKMAVPTSVFDGTSTEGVYKIETDVGTFVITIEFMILPEEDLTQPSFYIRDTANLSLYSSKIRKLKPTILTPDKPSDFWGDEGLIKELGNISHCRATEAALDELENLNSPLHKTARDVDFYSDFVQKIIILLMEPPLSINSEGSIVFIKQKYDSSSNSNLVSVVAIRICQTITKFLKGKPEVLYLEMPLIDICGSIAHLICDPNSDFIDLIYIISTSYFIVSYILERHPNVLPTVIDAFKVVIKHACTVYLMKVKEIIQKKCASPQHIKALVVKHEKLFQIMNIPMCVWKELYAYIMKALDYYQTTHWIANSLELEIDFHSFKNEFPGIDFPYIESIKKICKNPELYLRNSNSIKELKITGDWLWQALTKANEHIEKPLQDEKILKLVKNPEQPTLLVDIDYHVQTNKIIDEAKIEIPFHLPILPDEYR</sequence>
<name>A0A1J4JBU6_9EUKA</name>
<proteinExistence type="predicted"/>
<keyword evidence="2" id="KW-1185">Reference proteome</keyword>
<evidence type="ECO:0000313" key="2">
    <source>
        <dbReference type="Proteomes" id="UP000179807"/>
    </source>
</evidence>
<accession>A0A1J4JBU6</accession>
<evidence type="ECO:0000313" key="1">
    <source>
        <dbReference type="EMBL" id="OHS94885.1"/>
    </source>
</evidence>
<gene>
    <name evidence="1" type="ORF">TRFO_10824</name>
</gene>
<dbReference type="GeneID" id="94830387"/>
<dbReference type="EMBL" id="MLAK01001282">
    <property type="protein sequence ID" value="OHS94885.1"/>
    <property type="molecule type" value="Genomic_DNA"/>
</dbReference>
<dbReference type="Proteomes" id="UP000179807">
    <property type="component" value="Unassembled WGS sequence"/>
</dbReference>
<dbReference type="AlphaFoldDB" id="A0A1J4JBU6"/>
<comment type="caution">
    <text evidence="1">The sequence shown here is derived from an EMBL/GenBank/DDBJ whole genome shotgun (WGS) entry which is preliminary data.</text>
</comment>
<organism evidence="1 2">
    <name type="scientific">Tritrichomonas foetus</name>
    <dbReference type="NCBI Taxonomy" id="1144522"/>
    <lineage>
        <taxon>Eukaryota</taxon>
        <taxon>Metamonada</taxon>
        <taxon>Parabasalia</taxon>
        <taxon>Tritrichomonadida</taxon>
        <taxon>Tritrichomonadidae</taxon>
        <taxon>Tritrichomonas</taxon>
    </lineage>
</organism>
<protein>
    <submittedName>
        <fullName evidence="1">Uncharacterized protein</fullName>
    </submittedName>
</protein>